<dbReference type="OrthoDB" id="50367at2157"/>
<reference evidence="2" key="1">
    <citation type="journal article" date="2014" name="Int. J. Syst. Evol. Microbiol.">
        <title>Complete genome sequence of Corynebacterium casei LMG S-19264T (=DSM 44701T), isolated from a smear-ripened cheese.</title>
        <authorList>
            <consortium name="US DOE Joint Genome Institute (JGI-PGF)"/>
            <person name="Walter F."/>
            <person name="Albersmeier A."/>
            <person name="Kalinowski J."/>
            <person name="Ruckert C."/>
        </authorList>
    </citation>
    <scope>NUCLEOTIDE SEQUENCE</scope>
    <source>
        <strain evidence="2">JCM 31740</strain>
    </source>
</reference>
<dbReference type="GeneID" id="38666814"/>
<dbReference type="PANTHER" id="PTHR37523:SF1">
    <property type="entry name" value="CALCINEURIN-LIKE PHOSPHOESTERASE DOMAIN-CONTAINING PROTEIN"/>
    <property type="match status" value="1"/>
</dbReference>
<dbReference type="GO" id="GO:0016787">
    <property type="term" value="F:hydrolase activity"/>
    <property type="evidence" value="ECO:0007669"/>
    <property type="project" value="InterPro"/>
</dbReference>
<dbReference type="PANTHER" id="PTHR37523">
    <property type="entry name" value="METALLOPHOSPHOESTERASE"/>
    <property type="match status" value="1"/>
</dbReference>
<keyword evidence="3" id="KW-1185">Reference proteome</keyword>
<dbReference type="AlphaFoldDB" id="A0A348B406"/>
<dbReference type="Proteomes" id="UP000276741">
    <property type="component" value="Chromosome"/>
</dbReference>
<dbReference type="EMBL" id="BMQS01000002">
    <property type="protein sequence ID" value="GGT88093.1"/>
    <property type="molecule type" value="Genomic_DNA"/>
</dbReference>
<dbReference type="InterPro" id="IPR029052">
    <property type="entry name" value="Metallo-depent_PP-like"/>
</dbReference>
<dbReference type="RefSeq" id="WP_126450110.1">
    <property type="nucleotide sequence ID" value="NZ_AP018553.1"/>
</dbReference>
<protein>
    <submittedName>
        <fullName evidence="1">Metallophosphoesterase</fullName>
    </submittedName>
</protein>
<dbReference type="EMBL" id="AP018553">
    <property type="protein sequence ID" value="BBD72908.1"/>
    <property type="molecule type" value="Genomic_DNA"/>
</dbReference>
<evidence type="ECO:0000313" key="2">
    <source>
        <dbReference type="EMBL" id="GGT88093.1"/>
    </source>
</evidence>
<reference evidence="3" key="2">
    <citation type="submission" date="2018-04" db="EMBL/GenBank/DDBJ databases">
        <title>Complete genome sequence of Sulfodiicoccus acidiphilus strain HS-1.</title>
        <authorList>
            <person name="Sakai H.D."/>
            <person name="Kurosawa N."/>
        </authorList>
    </citation>
    <scope>NUCLEOTIDE SEQUENCE [LARGE SCALE GENOMIC DNA]</scope>
    <source>
        <strain evidence="3">HS-1</strain>
    </source>
</reference>
<proteinExistence type="predicted"/>
<sequence length="323" mass="36270">MRLFRKGETDERSGKIKVLYASDIHGSETTFRKFLNASQMYGADIMIIGGDLAGKALVPIVDLGEGKYEVDGKVVGREEMQRYVKELRKKGDYHVIVDRKGFQELNENPARVKDAFREAMTQVLRDWFVIAEQKTKERRIPFYVNLGNDDPEYLFDVLKESEIMEPSEGKVVEVAGHEMVSFGYVNPTPWNTPREMDEERLYSELKAIVNKIREPARAIYNFHAPPYETLLDNAPQLTSDLRVVVRGGEIVMTHVGSKAVRRIIEETSPALGIHGHIHESRGTGKLGSTIILNPGSQYSAGMLQGALITFEGGKVKGVQLFIG</sequence>
<gene>
    <name evidence="2" type="ORF">GCM10007116_02550</name>
    <name evidence="1" type="ORF">HS1genome_1297</name>
</gene>
<organism evidence="1 3">
    <name type="scientific">Sulfodiicoccus acidiphilus</name>
    <dbReference type="NCBI Taxonomy" id="1670455"/>
    <lineage>
        <taxon>Archaea</taxon>
        <taxon>Thermoproteota</taxon>
        <taxon>Thermoprotei</taxon>
        <taxon>Sulfolobales</taxon>
        <taxon>Sulfolobaceae</taxon>
        <taxon>Sulfodiicoccus</taxon>
    </lineage>
</organism>
<dbReference type="Proteomes" id="UP000616143">
    <property type="component" value="Unassembled WGS sequence"/>
</dbReference>
<reference evidence="1" key="3">
    <citation type="journal article" date="2019" name="BMC Res. Notes">
        <title>Complete genome sequence of the Sulfodiicoccus acidiphilus strain HS-1T, the first crenarchaeon that lacks polB3, isolated from an acidic hot spring in Ohwaku-dani, Hakone, Japan.</title>
        <authorList>
            <person name="Sakai H.D."/>
            <person name="Kurosawa N."/>
        </authorList>
    </citation>
    <scope>NUCLEOTIDE SEQUENCE</scope>
    <source>
        <strain evidence="1">HS-1</strain>
    </source>
</reference>
<reference evidence="2" key="4">
    <citation type="submission" date="2020-09" db="EMBL/GenBank/DDBJ databases">
        <authorList>
            <person name="Sun Q."/>
            <person name="Ohkuma M."/>
        </authorList>
    </citation>
    <scope>NUCLEOTIDE SEQUENCE</scope>
    <source>
        <strain evidence="2">JCM 31740</strain>
    </source>
</reference>
<accession>A0A348B406</accession>
<dbReference type="Gene3D" id="3.60.21.10">
    <property type="match status" value="1"/>
</dbReference>
<evidence type="ECO:0000313" key="1">
    <source>
        <dbReference type="EMBL" id="BBD72908.1"/>
    </source>
</evidence>
<evidence type="ECO:0000313" key="3">
    <source>
        <dbReference type="Proteomes" id="UP000276741"/>
    </source>
</evidence>
<name>A0A348B406_9CREN</name>
<dbReference type="SUPFAM" id="SSF56300">
    <property type="entry name" value="Metallo-dependent phosphatases"/>
    <property type="match status" value="1"/>
</dbReference>
<dbReference type="KEGG" id="sacd:HS1genome_1297"/>